<accession>A0A3B0U616</accession>
<keyword evidence="1" id="KW-1133">Transmembrane helix</keyword>
<dbReference type="EMBL" id="UOEO01000152">
    <property type="protein sequence ID" value="VAW20937.1"/>
    <property type="molecule type" value="Genomic_DNA"/>
</dbReference>
<keyword evidence="1" id="KW-0472">Membrane</keyword>
<reference evidence="2" key="1">
    <citation type="submission" date="2018-06" db="EMBL/GenBank/DDBJ databases">
        <authorList>
            <person name="Zhirakovskaya E."/>
        </authorList>
    </citation>
    <scope>NUCLEOTIDE SEQUENCE</scope>
</reference>
<gene>
    <name evidence="2" type="ORF">MNBD_ALPHA12-1637</name>
</gene>
<proteinExistence type="predicted"/>
<dbReference type="AlphaFoldDB" id="A0A3B0U616"/>
<feature type="transmembrane region" description="Helical" evidence="1">
    <location>
        <begin position="156"/>
        <end position="175"/>
    </location>
</feature>
<sequence length="179" mass="19803">MLQEKKMDPGLHRGDAQGLFFAWIRSSAGVPGKQAQPATAAGFFYASRGVPHLPRRAKTALCQMLPLRRRAGLPAARCSLAEACASILLPFFVWVVSIPRINTERHPVAERGPVCRVRGTVNYNPPSKIVSSSRFFCRKDLRPLDSGLRRNDAQCVLLFLCLAGFFLCLAGRFVFATTR</sequence>
<protein>
    <submittedName>
        <fullName evidence="2">Uncharacterized protein</fullName>
    </submittedName>
</protein>
<name>A0A3B0U616_9ZZZZ</name>
<keyword evidence="1" id="KW-0812">Transmembrane</keyword>
<evidence type="ECO:0000313" key="2">
    <source>
        <dbReference type="EMBL" id="VAW20937.1"/>
    </source>
</evidence>
<evidence type="ECO:0000256" key="1">
    <source>
        <dbReference type="SAM" id="Phobius"/>
    </source>
</evidence>
<organism evidence="2">
    <name type="scientific">hydrothermal vent metagenome</name>
    <dbReference type="NCBI Taxonomy" id="652676"/>
    <lineage>
        <taxon>unclassified sequences</taxon>
        <taxon>metagenomes</taxon>
        <taxon>ecological metagenomes</taxon>
    </lineage>
</organism>